<name>A0A8H7U7E6_MORIS</name>
<keyword evidence="1" id="KW-0378">Hydrolase</keyword>
<dbReference type="InterPro" id="IPR050300">
    <property type="entry name" value="GDXG_lipolytic_enzyme"/>
</dbReference>
<proteinExistence type="predicted"/>
<dbReference type="SUPFAM" id="SSF53474">
    <property type="entry name" value="alpha/beta-Hydrolases"/>
    <property type="match status" value="1"/>
</dbReference>
<dbReference type="PANTHER" id="PTHR48081">
    <property type="entry name" value="AB HYDROLASE SUPERFAMILY PROTEIN C4A8.06C"/>
    <property type="match status" value="1"/>
</dbReference>
<sequence>MLSIKVKLLRLFVRPFLNTKGGGDIKYLEVAGENGPIRVLKYLPTKPGKHHVHVNLHGGGWTMGLADMDNHWCRKVADETDSAVISIDYAKAPEHPFPAALHQIRDVVLSLSSDPDLDVSQLTIGGFSSGGNLAISYVLYCLQNQLAFPVLCLPVYSVTDLSIPYIEKLNAVSEKAKVKSVPTWLMDIFLQSYTTDYKNMLVSPSLAPAELLAKFPRSVILNGDLDSLHIEADNFAQLLAKNGVAVIHRLYEGAVHGFIQDNNQDHYNEKAKEDAFQLMIKEIKQAHKSL</sequence>
<comment type="caution">
    <text evidence="3">The sequence shown here is derived from an EMBL/GenBank/DDBJ whole genome shotgun (WGS) entry which is preliminary data.</text>
</comment>
<keyword evidence="4" id="KW-1185">Reference proteome</keyword>
<dbReference type="Proteomes" id="UP000654370">
    <property type="component" value="Unassembled WGS sequence"/>
</dbReference>
<evidence type="ECO:0000259" key="2">
    <source>
        <dbReference type="Pfam" id="PF07859"/>
    </source>
</evidence>
<accession>A0A8H7U7E6</accession>
<dbReference type="EMBL" id="JAEPQZ010000022">
    <property type="protein sequence ID" value="KAG2171350.1"/>
    <property type="molecule type" value="Genomic_DNA"/>
</dbReference>
<evidence type="ECO:0000313" key="3">
    <source>
        <dbReference type="EMBL" id="KAG2171350.1"/>
    </source>
</evidence>
<dbReference type="InterPro" id="IPR029058">
    <property type="entry name" value="AB_hydrolase_fold"/>
</dbReference>
<dbReference type="GO" id="GO:0016787">
    <property type="term" value="F:hydrolase activity"/>
    <property type="evidence" value="ECO:0007669"/>
    <property type="project" value="UniProtKB-KW"/>
</dbReference>
<dbReference type="AlphaFoldDB" id="A0A8H7U7E6"/>
<dbReference type="Pfam" id="PF07859">
    <property type="entry name" value="Abhydrolase_3"/>
    <property type="match status" value="1"/>
</dbReference>
<dbReference type="OrthoDB" id="19653at2759"/>
<evidence type="ECO:0000256" key="1">
    <source>
        <dbReference type="ARBA" id="ARBA00022801"/>
    </source>
</evidence>
<dbReference type="InterPro" id="IPR013094">
    <property type="entry name" value="AB_hydrolase_3"/>
</dbReference>
<dbReference type="Gene3D" id="3.40.50.1820">
    <property type="entry name" value="alpha/beta hydrolase"/>
    <property type="match status" value="1"/>
</dbReference>
<protein>
    <recommendedName>
        <fullName evidence="2">Alpha/beta hydrolase fold-3 domain-containing protein</fullName>
    </recommendedName>
</protein>
<organism evidence="3 4">
    <name type="scientific">Mortierella isabellina</name>
    <name type="common">Filamentous fungus</name>
    <name type="synonym">Umbelopsis isabellina</name>
    <dbReference type="NCBI Taxonomy" id="91625"/>
    <lineage>
        <taxon>Eukaryota</taxon>
        <taxon>Fungi</taxon>
        <taxon>Fungi incertae sedis</taxon>
        <taxon>Mucoromycota</taxon>
        <taxon>Mucoromycotina</taxon>
        <taxon>Umbelopsidomycetes</taxon>
        <taxon>Umbelopsidales</taxon>
        <taxon>Umbelopsidaceae</taxon>
        <taxon>Umbelopsis</taxon>
    </lineage>
</organism>
<reference evidence="3" key="1">
    <citation type="submission" date="2020-12" db="EMBL/GenBank/DDBJ databases">
        <title>Metabolic potential, ecology and presence of endohyphal bacteria is reflected in genomic diversity of Mucoromycotina.</title>
        <authorList>
            <person name="Muszewska A."/>
            <person name="Okrasinska A."/>
            <person name="Steczkiewicz K."/>
            <person name="Drgas O."/>
            <person name="Orlowska M."/>
            <person name="Perlinska-Lenart U."/>
            <person name="Aleksandrzak-Piekarczyk T."/>
            <person name="Szatraj K."/>
            <person name="Zielenkiewicz U."/>
            <person name="Pilsyk S."/>
            <person name="Malc E."/>
            <person name="Mieczkowski P."/>
            <person name="Kruszewska J.S."/>
            <person name="Biernat P."/>
            <person name="Pawlowska J."/>
        </authorList>
    </citation>
    <scope>NUCLEOTIDE SEQUENCE</scope>
    <source>
        <strain evidence="3">WA0000067209</strain>
    </source>
</reference>
<gene>
    <name evidence="3" type="ORF">INT43_002972</name>
</gene>
<evidence type="ECO:0000313" key="4">
    <source>
        <dbReference type="Proteomes" id="UP000654370"/>
    </source>
</evidence>
<dbReference type="PANTHER" id="PTHR48081:SF8">
    <property type="entry name" value="ALPHA_BETA HYDROLASE FOLD-3 DOMAIN-CONTAINING PROTEIN-RELATED"/>
    <property type="match status" value="1"/>
</dbReference>
<feature type="domain" description="Alpha/beta hydrolase fold-3" evidence="2">
    <location>
        <begin position="54"/>
        <end position="259"/>
    </location>
</feature>